<evidence type="ECO:0000313" key="2">
    <source>
        <dbReference type="EMBL" id="MBE9662439.1"/>
    </source>
</evidence>
<keyword evidence="3" id="KW-1185">Reference proteome</keyword>
<evidence type="ECO:0000313" key="3">
    <source>
        <dbReference type="Proteomes" id="UP000622475"/>
    </source>
</evidence>
<proteinExistence type="predicted"/>
<dbReference type="RefSeq" id="WP_194111609.1">
    <property type="nucleotide sequence ID" value="NZ_JADFFL010000003.1"/>
</dbReference>
<feature type="chain" id="PRO_5037668265" evidence="1">
    <location>
        <begin position="22"/>
        <end position="158"/>
    </location>
</feature>
<comment type="caution">
    <text evidence="2">The sequence shown here is derived from an EMBL/GenBank/DDBJ whole genome shotgun (WGS) entry which is preliminary data.</text>
</comment>
<evidence type="ECO:0000256" key="1">
    <source>
        <dbReference type="SAM" id="SignalP"/>
    </source>
</evidence>
<keyword evidence="1" id="KW-0732">Signal</keyword>
<name>A0A929KVM4_9SPHI</name>
<accession>A0A929KVM4</accession>
<gene>
    <name evidence="2" type="ORF">IRJ16_11155</name>
</gene>
<dbReference type="Proteomes" id="UP000622475">
    <property type="component" value="Unassembled WGS sequence"/>
</dbReference>
<feature type="signal peptide" evidence="1">
    <location>
        <begin position="1"/>
        <end position="21"/>
    </location>
</feature>
<reference evidence="2" key="1">
    <citation type="submission" date="2020-10" db="EMBL/GenBank/DDBJ databases">
        <title>Mucilaginibacter mali sp. nov., isolated from rhizosphere soil of apple orchard.</title>
        <authorList>
            <person name="Lee J.-S."/>
            <person name="Kim H.S."/>
            <person name="Kim J.-S."/>
        </authorList>
    </citation>
    <scope>NUCLEOTIDE SEQUENCE</scope>
    <source>
        <strain evidence="2">KCTC 22746</strain>
    </source>
</reference>
<protein>
    <submittedName>
        <fullName evidence="2">Uncharacterized protein</fullName>
    </submittedName>
</protein>
<dbReference type="EMBL" id="JADFFL010000003">
    <property type="protein sequence ID" value="MBE9662439.1"/>
    <property type="molecule type" value="Genomic_DNA"/>
</dbReference>
<organism evidence="2 3">
    <name type="scientific">Mucilaginibacter myungsuensis</name>
    <dbReference type="NCBI Taxonomy" id="649104"/>
    <lineage>
        <taxon>Bacteria</taxon>
        <taxon>Pseudomonadati</taxon>
        <taxon>Bacteroidota</taxon>
        <taxon>Sphingobacteriia</taxon>
        <taxon>Sphingobacteriales</taxon>
        <taxon>Sphingobacteriaceae</taxon>
        <taxon>Mucilaginibacter</taxon>
    </lineage>
</organism>
<dbReference type="AlphaFoldDB" id="A0A929KVM4"/>
<sequence length="158" mass="17394">MKFAARYLAIIVLLIAVSAKAYSQSIHLADMVKLVRTTNPGASAYLKGKGFTPLPSEAVNGQLMNRFSKKSAKGAELIIKTQSLTTDRKAHNIVDYNITPNTFAATIAKELLAAKFKIATNIHDKTKDNKLYDNGTYTVSVYTFTDKRLPAAIEIRVK</sequence>